<evidence type="ECO:0000313" key="2">
    <source>
        <dbReference type="EMBL" id="KAF9701900.1"/>
    </source>
</evidence>
<comment type="caution">
    <text evidence="2">The sequence shown here is derived from an EMBL/GenBank/DDBJ whole genome shotgun (WGS) entry which is preliminary data.</text>
</comment>
<name>A0A8H7JEM9_9PLEO</name>
<evidence type="ECO:0000259" key="1">
    <source>
        <dbReference type="Pfam" id="PF06985"/>
    </source>
</evidence>
<protein>
    <recommendedName>
        <fullName evidence="1">Heterokaryon incompatibility domain-containing protein</fullName>
    </recommendedName>
</protein>
<dbReference type="Proteomes" id="UP000651452">
    <property type="component" value="Unassembled WGS sequence"/>
</dbReference>
<feature type="domain" description="Heterokaryon incompatibility" evidence="1">
    <location>
        <begin position="213"/>
        <end position="359"/>
    </location>
</feature>
<evidence type="ECO:0000313" key="3">
    <source>
        <dbReference type="Proteomes" id="UP000651452"/>
    </source>
</evidence>
<sequence length="684" mass="78244">MRPETSFAENRSALVKYEKKNVGDAALRGCRTCFLIWQFMQSSLGCSHGSLSLVLFSGQYFTFPSILEGKSSTAVLPTLKLNLIPDPEETPPRSACRFVMSIELGYRADIEGRPAILDIAFMARLGKVDAAYARARAKVPIRVTPLATSTGDPQRLQTVEKWLADCQRSHPRCIFATNNCSYDNLPSRLIDVSNPYSPRLVIKHEITNQAVRYTTLSHRWRPESMPKLLKANLEIFRKLIDPHILPPVFLDSVTLCHQLGINYLWIDALCLIQDDPIDRGHEIERMGTIYYHAFCNFSAKAAAERPVGLFVHSHPLSHTAFPLSAERENQRFELYGYPLTSLSDTDNTTLKRRGWVLQERLLSARTIFFGDQLSWECMEFRANETFVEGRPGFTPGHGRTITSKLDNLRGRWDLNSGGVDRPKDPDKPMIYRQWRGVVSRYNRCDLTFDGDIFPALSGLARRFNEELQDRYLAGLWEGDLYSNIIWSRSHKPYVKLGSTKPKMMAYRAPSWSWASIRGPSDPFFEPYYDGTPKRLAKILGSSVTLAGDDPYGQVLDGHIQLQGALKAAQHRKSTRSLDQPFTHGGDGEWYDDGYDDDHSRWTTGALFFPMLYYNVYEHRDRKWPAIIVGLILEEVVGRDSTYRRVGLFVHRHGELCDREIQEEWYPELADFDPDNYECQDITII</sequence>
<dbReference type="OrthoDB" id="2958217at2759"/>
<reference evidence="2" key="1">
    <citation type="submission" date="2018-12" db="EMBL/GenBank/DDBJ databases">
        <authorList>
            <person name="Syme R.A."/>
            <person name="Farfan-Caceres L."/>
            <person name="Lichtenzveig J."/>
        </authorList>
    </citation>
    <scope>NUCLEOTIDE SEQUENCE</scope>
    <source>
        <strain evidence="2">Al4</strain>
    </source>
</reference>
<gene>
    <name evidence="2" type="ORF">EKO04_001127</name>
</gene>
<dbReference type="PANTHER" id="PTHR33112">
    <property type="entry name" value="DOMAIN PROTEIN, PUTATIVE-RELATED"/>
    <property type="match status" value="1"/>
</dbReference>
<dbReference type="Pfam" id="PF06985">
    <property type="entry name" value="HET"/>
    <property type="match status" value="1"/>
</dbReference>
<reference evidence="2" key="2">
    <citation type="submission" date="2020-09" db="EMBL/GenBank/DDBJ databases">
        <title>Reference genome assembly for Australian Ascochyta lentis isolate Al4.</title>
        <authorList>
            <person name="Lee R.C."/>
            <person name="Farfan-Caceres L.M."/>
            <person name="Debler J.W."/>
            <person name="Williams A.H."/>
            <person name="Henares B.M."/>
        </authorList>
    </citation>
    <scope>NUCLEOTIDE SEQUENCE</scope>
    <source>
        <strain evidence="2">Al4</strain>
    </source>
</reference>
<organism evidence="2 3">
    <name type="scientific">Ascochyta lentis</name>
    <dbReference type="NCBI Taxonomy" id="205686"/>
    <lineage>
        <taxon>Eukaryota</taxon>
        <taxon>Fungi</taxon>
        <taxon>Dikarya</taxon>
        <taxon>Ascomycota</taxon>
        <taxon>Pezizomycotina</taxon>
        <taxon>Dothideomycetes</taxon>
        <taxon>Pleosporomycetidae</taxon>
        <taxon>Pleosporales</taxon>
        <taxon>Pleosporineae</taxon>
        <taxon>Didymellaceae</taxon>
        <taxon>Ascochyta</taxon>
    </lineage>
</organism>
<dbReference type="PANTHER" id="PTHR33112:SF15">
    <property type="entry name" value="HETEROKARYON INCOMPATIBILITY DOMAIN-CONTAINING PROTEIN"/>
    <property type="match status" value="1"/>
</dbReference>
<dbReference type="EMBL" id="RZGK01000002">
    <property type="protein sequence ID" value="KAF9701900.1"/>
    <property type="molecule type" value="Genomic_DNA"/>
</dbReference>
<proteinExistence type="predicted"/>
<dbReference type="AlphaFoldDB" id="A0A8H7JEM9"/>
<accession>A0A8H7JEM9</accession>
<keyword evidence="3" id="KW-1185">Reference proteome</keyword>
<dbReference type="InterPro" id="IPR010730">
    <property type="entry name" value="HET"/>
</dbReference>